<gene>
    <name evidence="1" type="ORF">DPMN_117292</name>
</gene>
<evidence type="ECO:0000313" key="1">
    <source>
        <dbReference type="EMBL" id="KAH3843761.1"/>
    </source>
</evidence>
<protein>
    <submittedName>
        <fullName evidence="1">Uncharacterized protein</fullName>
    </submittedName>
</protein>
<accession>A0A9D4KRF5</accession>
<dbReference type="AlphaFoldDB" id="A0A9D4KRF5"/>
<comment type="caution">
    <text evidence="1">The sequence shown here is derived from an EMBL/GenBank/DDBJ whole genome shotgun (WGS) entry which is preliminary data.</text>
</comment>
<reference evidence="1" key="2">
    <citation type="submission" date="2020-11" db="EMBL/GenBank/DDBJ databases">
        <authorList>
            <person name="McCartney M.A."/>
            <person name="Auch B."/>
            <person name="Kono T."/>
            <person name="Mallez S."/>
            <person name="Becker A."/>
            <person name="Gohl D.M."/>
            <person name="Silverstein K.A.T."/>
            <person name="Koren S."/>
            <person name="Bechman K.B."/>
            <person name="Herman A."/>
            <person name="Abrahante J.E."/>
            <person name="Garbe J."/>
        </authorList>
    </citation>
    <scope>NUCLEOTIDE SEQUENCE</scope>
    <source>
        <strain evidence="1">Duluth1</strain>
        <tissue evidence="1">Whole animal</tissue>
    </source>
</reference>
<dbReference type="EMBL" id="JAIWYP010000004">
    <property type="protein sequence ID" value="KAH3843761.1"/>
    <property type="molecule type" value="Genomic_DNA"/>
</dbReference>
<sequence>MHAMDRITSSTIEGAFAKADINPLDRRAIDESHLIPAMLPAVQNINDHNSAQTCKECGRTFHY</sequence>
<keyword evidence="2" id="KW-1185">Reference proteome</keyword>
<proteinExistence type="predicted"/>
<evidence type="ECO:0000313" key="2">
    <source>
        <dbReference type="Proteomes" id="UP000828390"/>
    </source>
</evidence>
<name>A0A9D4KRF5_DREPO</name>
<dbReference type="Proteomes" id="UP000828390">
    <property type="component" value="Unassembled WGS sequence"/>
</dbReference>
<reference evidence="1" key="1">
    <citation type="journal article" date="2019" name="bioRxiv">
        <title>The Genome of the Zebra Mussel, Dreissena polymorpha: A Resource for Invasive Species Research.</title>
        <authorList>
            <person name="McCartney M.A."/>
            <person name="Auch B."/>
            <person name="Kono T."/>
            <person name="Mallez S."/>
            <person name="Zhang Y."/>
            <person name="Obille A."/>
            <person name="Becker A."/>
            <person name="Abrahante J.E."/>
            <person name="Garbe J."/>
            <person name="Badalamenti J.P."/>
            <person name="Herman A."/>
            <person name="Mangelson H."/>
            <person name="Liachko I."/>
            <person name="Sullivan S."/>
            <person name="Sone E.D."/>
            <person name="Koren S."/>
            <person name="Silverstein K.A.T."/>
            <person name="Beckman K.B."/>
            <person name="Gohl D.M."/>
        </authorList>
    </citation>
    <scope>NUCLEOTIDE SEQUENCE</scope>
    <source>
        <strain evidence="1">Duluth1</strain>
        <tissue evidence="1">Whole animal</tissue>
    </source>
</reference>
<organism evidence="1 2">
    <name type="scientific">Dreissena polymorpha</name>
    <name type="common">Zebra mussel</name>
    <name type="synonym">Mytilus polymorpha</name>
    <dbReference type="NCBI Taxonomy" id="45954"/>
    <lineage>
        <taxon>Eukaryota</taxon>
        <taxon>Metazoa</taxon>
        <taxon>Spiralia</taxon>
        <taxon>Lophotrochozoa</taxon>
        <taxon>Mollusca</taxon>
        <taxon>Bivalvia</taxon>
        <taxon>Autobranchia</taxon>
        <taxon>Heteroconchia</taxon>
        <taxon>Euheterodonta</taxon>
        <taxon>Imparidentia</taxon>
        <taxon>Neoheterodontei</taxon>
        <taxon>Myida</taxon>
        <taxon>Dreissenoidea</taxon>
        <taxon>Dreissenidae</taxon>
        <taxon>Dreissena</taxon>
    </lineage>
</organism>